<dbReference type="AlphaFoldDB" id="A0A6N6M7E6"/>
<sequence>MDDTLSIKVTIGNRVYPLTIKRDEEEQIRRAAKKVNDNMKELESNYAVRDKQDLLAMTALYYADRALSNETKGTVMDEEVSSQLNDVRAQLDSYLENKK</sequence>
<name>A0A6N6M7E6_9FLAO</name>
<dbReference type="InterPro" id="IPR036192">
    <property type="entry name" value="Cell_div_ZapA-like_sf"/>
</dbReference>
<dbReference type="RefSeq" id="WP_151166543.1">
    <property type="nucleotide sequence ID" value="NZ_WACR01000002.1"/>
</dbReference>
<evidence type="ECO:0000313" key="2">
    <source>
        <dbReference type="Proteomes" id="UP000435357"/>
    </source>
</evidence>
<gene>
    <name evidence="1" type="ORF">F3059_03410</name>
</gene>
<dbReference type="EMBL" id="WACR01000002">
    <property type="protein sequence ID" value="KAB1065718.1"/>
    <property type="molecule type" value="Genomic_DNA"/>
</dbReference>
<keyword evidence="1" id="KW-0131">Cell cycle</keyword>
<proteinExistence type="predicted"/>
<keyword evidence="2" id="KW-1185">Reference proteome</keyword>
<dbReference type="GO" id="GO:0051301">
    <property type="term" value="P:cell division"/>
    <property type="evidence" value="ECO:0007669"/>
    <property type="project" value="UniProtKB-KW"/>
</dbReference>
<dbReference type="OrthoDB" id="1495773at2"/>
<reference evidence="1 2" key="1">
    <citation type="submission" date="2019-09" db="EMBL/GenBank/DDBJ databases">
        <title>Genomes of Cryomorphaceae.</title>
        <authorList>
            <person name="Bowman J.P."/>
        </authorList>
    </citation>
    <scope>NUCLEOTIDE SEQUENCE [LARGE SCALE GENOMIC DNA]</scope>
    <source>
        <strain evidence="1 2">KCTC 52047</strain>
    </source>
</reference>
<dbReference type="SUPFAM" id="SSF102829">
    <property type="entry name" value="Cell division protein ZapA-like"/>
    <property type="match status" value="1"/>
</dbReference>
<dbReference type="Pfam" id="PF05164">
    <property type="entry name" value="ZapA"/>
    <property type="match status" value="1"/>
</dbReference>
<dbReference type="Proteomes" id="UP000435357">
    <property type="component" value="Unassembled WGS sequence"/>
</dbReference>
<organism evidence="1 2">
    <name type="scientific">Salibacter halophilus</name>
    <dbReference type="NCBI Taxonomy" id="1803916"/>
    <lineage>
        <taxon>Bacteria</taxon>
        <taxon>Pseudomonadati</taxon>
        <taxon>Bacteroidota</taxon>
        <taxon>Flavobacteriia</taxon>
        <taxon>Flavobacteriales</taxon>
        <taxon>Salibacteraceae</taxon>
        <taxon>Salibacter</taxon>
    </lineage>
</organism>
<dbReference type="Gene3D" id="3.30.160.880">
    <property type="entry name" value="Cell division protein ZapA protomer, N-terminal domain"/>
    <property type="match status" value="1"/>
</dbReference>
<evidence type="ECO:0000313" key="1">
    <source>
        <dbReference type="EMBL" id="KAB1065718.1"/>
    </source>
</evidence>
<dbReference type="InterPro" id="IPR042233">
    <property type="entry name" value="Cell_div_ZapA_N"/>
</dbReference>
<dbReference type="InterPro" id="IPR007838">
    <property type="entry name" value="Cell_div_ZapA-like"/>
</dbReference>
<comment type="caution">
    <text evidence="1">The sequence shown here is derived from an EMBL/GenBank/DDBJ whole genome shotgun (WGS) entry which is preliminary data.</text>
</comment>
<accession>A0A6N6M7E6</accession>
<keyword evidence="1" id="KW-0132">Cell division</keyword>
<protein>
    <submittedName>
        <fullName evidence="1">Cell division protein ZapA</fullName>
    </submittedName>
</protein>